<dbReference type="EMBL" id="AHAT01007601">
    <property type="status" value="NOT_ANNOTATED_CDS"/>
    <property type="molecule type" value="Genomic_DNA"/>
</dbReference>
<dbReference type="PANTHER" id="PTHR18839:SF0">
    <property type="entry name" value="MITOTIC INTERACTOR AND SUBSTRATE OF PLK1 ISOFORM X1-RELATED"/>
    <property type="match status" value="1"/>
</dbReference>
<evidence type="ECO:0000313" key="3">
    <source>
        <dbReference type="Proteomes" id="UP000018468"/>
    </source>
</evidence>
<dbReference type="PANTHER" id="PTHR18839">
    <property type="entry name" value="MITOTIC INTERACTOR AND SUBSTRATE OF PLK1 MISP FAMILY MEMBER"/>
    <property type="match status" value="1"/>
</dbReference>
<evidence type="ECO:0000256" key="1">
    <source>
        <dbReference type="SAM" id="MobiDB-lite"/>
    </source>
</evidence>
<keyword evidence="3" id="KW-1185">Reference proteome</keyword>
<dbReference type="OMA" id="SEGMACK"/>
<protein>
    <recommendedName>
        <fullName evidence="4">A-kinase anchor protein 2 C-terminal domain-containing protein</fullName>
    </recommendedName>
</protein>
<dbReference type="InParanoid" id="W5MNM2"/>
<dbReference type="InterPro" id="IPR042779">
    <property type="entry name" value="MISP/MISP3-like"/>
</dbReference>
<dbReference type="GeneTree" id="ENSGT00990000204498"/>
<reference evidence="2" key="3">
    <citation type="submission" date="2025-09" db="UniProtKB">
        <authorList>
            <consortium name="Ensembl"/>
        </authorList>
    </citation>
    <scope>IDENTIFICATION</scope>
</reference>
<dbReference type="AlphaFoldDB" id="W5MNM2"/>
<dbReference type="Proteomes" id="UP000018468">
    <property type="component" value="Linkage group LG6"/>
</dbReference>
<proteinExistence type="predicted"/>
<feature type="compositionally biased region" description="Acidic residues" evidence="1">
    <location>
        <begin position="71"/>
        <end position="85"/>
    </location>
</feature>
<dbReference type="HOGENOM" id="CLU_1207208_0_0_1"/>
<feature type="region of interest" description="Disordered" evidence="1">
    <location>
        <begin position="43"/>
        <end position="230"/>
    </location>
</feature>
<organism evidence="2 3">
    <name type="scientific">Lepisosteus oculatus</name>
    <name type="common">Spotted gar</name>
    <dbReference type="NCBI Taxonomy" id="7918"/>
    <lineage>
        <taxon>Eukaryota</taxon>
        <taxon>Metazoa</taxon>
        <taxon>Chordata</taxon>
        <taxon>Craniata</taxon>
        <taxon>Vertebrata</taxon>
        <taxon>Euteleostomi</taxon>
        <taxon>Actinopterygii</taxon>
        <taxon>Neopterygii</taxon>
        <taxon>Holostei</taxon>
        <taxon>Semionotiformes</taxon>
        <taxon>Lepisosteidae</taxon>
        <taxon>Lepisosteus</taxon>
    </lineage>
</organism>
<feature type="compositionally biased region" description="Pro residues" evidence="1">
    <location>
        <begin position="150"/>
        <end position="167"/>
    </location>
</feature>
<reference evidence="3" key="1">
    <citation type="submission" date="2011-12" db="EMBL/GenBank/DDBJ databases">
        <title>The Draft Genome of Lepisosteus oculatus.</title>
        <authorList>
            <consortium name="The Broad Institute Genome Assembly &amp; Analysis Group"/>
            <consortium name="Computational R&amp;D Group"/>
            <consortium name="and Sequencing Platform"/>
            <person name="Di Palma F."/>
            <person name="Alfoldi J."/>
            <person name="Johnson J."/>
            <person name="Berlin A."/>
            <person name="Gnerre S."/>
            <person name="Jaffe D."/>
            <person name="MacCallum I."/>
            <person name="Young S."/>
            <person name="Walker B.J."/>
            <person name="Lander E.S."/>
            <person name="Lindblad-Toh K."/>
        </authorList>
    </citation>
    <scope>NUCLEOTIDE SEQUENCE [LARGE SCALE GENOMIC DNA]</scope>
</reference>
<feature type="compositionally biased region" description="Basic and acidic residues" evidence="1">
    <location>
        <begin position="49"/>
        <end position="58"/>
    </location>
</feature>
<dbReference type="eggNOG" id="ENOG502SBE6">
    <property type="taxonomic scope" value="Eukaryota"/>
</dbReference>
<reference evidence="2" key="2">
    <citation type="submission" date="2025-08" db="UniProtKB">
        <authorList>
            <consortium name="Ensembl"/>
        </authorList>
    </citation>
    <scope>IDENTIFICATION</scope>
</reference>
<sequence>LSGTAPSVNLEPKGPSLTEGAVGKVIILENTIRIPATLLRAAPVANDPARSHEGERAPVLDSRGMPYAPQGEEEPDGEVLLEDEPPRENPFFKLRSSMSLKPEVEQDIREAQQRERELRRQRFSLYGTAGGPRDSEEPQPATPNGLAIPSTPPPNRPVSPSPSPSPAPSARQSLGKLDVTWPPPCRPAAEPSGHTEEFPDVKGSPKTPRQKIPLLQRWETGMVNGHQEED</sequence>
<feature type="region of interest" description="Disordered" evidence="1">
    <location>
        <begin position="1"/>
        <end position="20"/>
    </location>
</feature>
<dbReference type="Ensembl" id="ENSLOCT00000009993.1">
    <property type="protein sequence ID" value="ENSLOCP00000009981.1"/>
    <property type="gene ID" value="ENSLOCG00000008219.1"/>
</dbReference>
<accession>W5MNM2</accession>
<dbReference type="Bgee" id="ENSLOCG00000008219">
    <property type="expression patterns" value="Expressed in camera-type eye and 12 other cell types or tissues"/>
</dbReference>
<evidence type="ECO:0008006" key="4">
    <source>
        <dbReference type="Google" id="ProtNLM"/>
    </source>
</evidence>
<feature type="compositionally biased region" description="Basic and acidic residues" evidence="1">
    <location>
        <begin position="102"/>
        <end position="120"/>
    </location>
</feature>
<name>W5MNM2_LEPOC</name>
<evidence type="ECO:0000313" key="2">
    <source>
        <dbReference type="Ensembl" id="ENSLOCP00000009981.1"/>
    </source>
</evidence>